<proteinExistence type="predicted"/>
<comment type="caution">
    <text evidence="3">The sequence shown here is derived from an EMBL/GenBank/DDBJ whole genome shotgun (WGS) entry which is preliminary data.</text>
</comment>
<evidence type="ECO:0000313" key="3">
    <source>
        <dbReference type="EMBL" id="MCS3709248.1"/>
    </source>
</evidence>
<dbReference type="EMBL" id="JANUAU010000002">
    <property type="protein sequence ID" value="MCS3677016.1"/>
    <property type="molecule type" value="Genomic_DNA"/>
</dbReference>
<evidence type="ECO:0000256" key="1">
    <source>
        <dbReference type="SAM" id="SignalP"/>
    </source>
</evidence>
<gene>
    <name evidence="3" type="ORF">GGP61_000843</name>
    <name evidence="2" type="ORF">GGP71_000923</name>
</gene>
<dbReference type="InterPro" id="IPR021314">
    <property type="entry name" value="DUF2911"/>
</dbReference>
<accession>A0A9X2PW88</accession>
<protein>
    <recommendedName>
        <fullName evidence="5">DUF2911 domain-containing protein</fullName>
    </recommendedName>
</protein>
<keyword evidence="1" id="KW-0732">Signal</keyword>
<sequence>MSIPFSRLLTLLFSVGLLGLMATAPATAQERGNEEPRTSPNAAVSQTIGTTEVRLTYGRPQVNGRTIFGGLVPYDEVWRTGANEATTISVSSDVTVEGEPLPAGTYSLYTIPGPDSWTIIFNNVANQWGTQYNQNEDALRVDVTPGSAPQHEMMTFVFEEVTNTSGTCVLYWAEARVPFEIQVAEN</sequence>
<evidence type="ECO:0000313" key="2">
    <source>
        <dbReference type="EMBL" id="MCS3677016.1"/>
    </source>
</evidence>
<feature type="chain" id="PRO_5041155381" description="DUF2911 domain-containing protein" evidence="1">
    <location>
        <begin position="29"/>
        <end position="186"/>
    </location>
</feature>
<evidence type="ECO:0000313" key="4">
    <source>
        <dbReference type="Proteomes" id="UP001155057"/>
    </source>
</evidence>
<dbReference type="AlphaFoldDB" id="A0A9X2PW88"/>
<name>A0A9X2PW88_9BACT</name>
<reference evidence="3" key="1">
    <citation type="submission" date="2022-08" db="EMBL/GenBank/DDBJ databases">
        <title>Genomic Encyclopedia of Type Strains, Phase V (KMG-V): Genome sequencing to study the core and pangenomes of soil and plant-associated prokaryotes.</title>
        <authorList>
            <person name="Whitman W."/>
        </authorList>
    </citation>
    <scope>NUCLEOTIDE SEQUENCE</scope>
    <source>
        <strain evidence="2">0</strain>
        <strain evidence="3">SP3049</strain>
    </source>
</reference>
<dbReference type="EMBL" id="JANUAE010000002">
    <property type="protein sequence ID" value="MCS3709248.1"/>
    <property type="molecule type" value="Genomic_DNA"/>
</dbReference>
<dbReference type="Proteomes" id="UP001155057">
    <property type="component" value="Unassembled WGS sequence"/>
</dbReference>
<organism evidence="3 4">
    <name type="scientific">Salinibacter ruber</name>
    <dbReference type="NCBI Taxonomy" id="146919"/>
    <lineage>
        <taxon>Bacteria</taxon>
        <taxon>Pseudomonadati</taxon>
        <taxon>Rhodothermota</taxon>
        <taxon>Rhodothermia</taxon>
        <taxon>Rhodothermales</taxon>
        <taxon>Salinibacteraceae</taxon>
        <taxon>Salinibacter</taxon>
    </lineage>
</organism>
<dbReference type="Proteomes" id="UP001155027">
    <property type="component" value="Unassembled WGS sequence"/>
</dbReference>
<evidence type="ECO:0008006" key="5">
    <source>
        <dbReference type="Google" id="ProtNLM"/>
    </source>
</evidence>
<dbReference type="Pfam" id="PF11138">
    <property type="entry name" value="DUF2911"/>
    <property type="match status" value="1"/>
</dbReference>
<feature type="signal peptide" evidence="1">
    <location>
        <begin position="1"/>
        <end position="28"/>
    </location>
</feature>
<dbReference type="RefSeq" id="WP_011404444.1">
    <property type="nucleotide sequence ID" value="NZ_CALTRV010000011.1"/>
</dbReference>